<feature type="region of interest" description="Disordered" evidence="14">
    <location>
        <begin position="1"/>
        <end position="29"/>
    </location>
</feature>
<evidence type="ECO:0000256" key="10">
    <source>
        <dbReference type="ARBA" id="ARBA00023180"/>
    </source>
</evidence>
<feature type="compositionally biased region" description="Basic and acidic residues" evidence="14">
    <location>
        <begin position="629"/>
        <end position="642"/>
    </location>
</feature>
<keyword evidence="11 13" id="KW-0739">Sodium transport</keyword>
<dbReference type="Proteomes" id="UP000887572">
    <property type="component" value="Unplaced"/>
</dbReference>
<reference evidence="17" key="1">
    <citation type="submission" date="2022-11" db="UniProtKB">
        <authorList>
            <consortium name="WormBaseParasite"/>
        </authorList>
    </citation>
    <scope>IDENTIFICATION</scope>
</reference>
<dbReference type="Gene3D" id="1.10.287.770">
    <property type="entry name" value="YojJ-like"/>
    <property type="match status" value="1"/>
</dbReference>
<evidence type="ECO:0000256" key="13">
    <source>
        <dbReference type="RuleBase" id="RU000679"/>
    </source>
</evidence>
<evidence type="ECO:0000256" key="7">
    <source>
        <dbReference type="ARBA" id="ARBA00023053"/>
    </source>
</evidence>
<evidence type="ECO:0000256" key="1">
    <source>
        <dbReference type="ARBA" id="ARBA00004141"/>
    </source>
</evidence>
<evidence type="ECO:0000256" key="12">
    <source>
        <dbReference type="ARBA" id="ARBA00023303"/>
    </source>
</evidence>
<keyword evidence="16" id="KW-1185">Reference proteome</keyword>
<evidence type="ECO:0000313" key="17">
    <source>
        <dbReference type="WBParaSite" id="Gr19_v10_g17488.t1"/>
    </source>
</evidence>
<keyword evidence="8 13" id="KW-0406">Ion transport</keyword>
<dbReference type="GO" id="GO:0015280">
    <property type="term" value="F:ligand-gated sodium channel activity"/>
    <property type="evidence" value="ECO:0007669"/>
    <property type="project" value="TreeGrafter"/>
</dbReference>
<comment type="similarity">
    <text evidence="2 13">Belongs to the amiloride-sensitive sodium channel (TC 1.A.6) family.</text>
</comment>
<dbReference type="WBParaSite" id="Gr19_v10_g17488.t1">
    <property type="protein sequence ID" value="Gr19_v10_g17488.t1"/>
    <property type="gene ID" value="Gr19_v10_g17488"/>
</dbReference>
<comment type="subcellular location">
    <subcellularLocation>
        <location evidence="1">Membrane</location>
        <topology evidence="1">Multi-pass membrane protein</topology>
    </subcellularLocation>
</comment>
<protein>
    <submittedName>
        <fullName evidence="17">Amiloride-sensitive sodium channel</fullName>
    </submittedName>
</protein>
<keyword evidence="9 15" id="KW-0472">Membrane</keyword>
<keyword evidence="10" id="KW-0325">Glycoprotein</keyword>
<feature type="region of interest" description="Disordered" evidence="14">
    <location>
        <begin position="629"/>
        <end position="663"/>
    </location>
</feature>
<organism evidence="16 17">
    <name type="scientific">Globodera rostochiensis</name>
    <name type="common">Golden nematode worm</name>
    <name type="synonym">Heterodera rostochiensis</name>
    <dbReference type="NCBI Taxonomy" id="31243"/>
    <lineage>
        <taxon>Eukaryota</taxon>
        <taxon>Metazoa</taxon>
        <taxon>Ecdysozoa</taxon>
        <taxon>Nematoda</taxon>
        <taxon>Chromadorea</taxon>
        <taxon>Rhabditida</taxon>
        <taxon>Tylenchina</taxon>
        <taxon>Tylenchomorpha</taxon>
        <taxon>Tylenchoidea</taxon>
        <taxon>Heteroderidae</taxon>
        <taxon>Heteroderinae</taxon>
        <taxon>Globodera</taxon>
    </lineage>
</organism>
<feature type="transmembrane region" description="Helical" evidence="15">
    <location>
        <begin position="591"/>
        <end position="613"/>
    </location>
</feature>
<evidence type="ECO:0000256" key="9">
    <source>
        <dbReference type="ARBA" id="ARBA00023136"/>
    </source>
</evidence>
<evidence type="ECO:0000256" key="15">
    <source>
        <dbReference type="SAM" id="Phobius"/>
    </source>
</evidence>
<dbReference type="PANTHER" id="PTHR11690">
    <property type="entry name" value="AMILORIDE-SENSITIVE SODIUM CHANNEL-RELATED"/>
    <property type="match status" value="1"/>
</dbReference>
<dbReference type="GO" id="GO:0005886">
    <property type="term" value="C:plasma membrane"/>
    <property type="evidence" value="ECO:0007669"/>
    <property type="project" value="TreeGrafter"/>
</dbReference>
<feature type="compositionally biased region" description="Polar residues" evidence="14">
    <location>
        <begin position="1"/>
        <end position="12"/>
    </location>
</feature>
<name>A0A914HKK5_GLORO</name>
<evidence type="ECO:0000256" key="3">
    <source>
        <dbReference type="ARBA" id="ARBA00022448"/>
    </source>
</evidence>
<feature type="compositionally biased region" description="Basic and acidic residues" evidence="14">
    <location>
        <begin position="14"/>
        <end position="29"/>
    </location>
</feature>
<keyword evidence="5 13" id="KW-0812">Transmembrane</keyword>
<dbReference type="AlphaFoldDB" id="A0A914HKK5"/>
<evidence type="ECO:0000256" key="14">
    <source>
        <dbReference type="SAM" id="MobiDB-lite"/>
    </source>
</evidence>
<dbReference type="Pfam" id="PF00858">
    <property type="entry name" value="ASC"/>
    <property type="match status" value="1"/>
</dbReference>
<keyword evidence="4 13" id="KW-0894">Sodium channel</keyword>
<evidence type="ECO:0000256" key="5">
    <source>
        <dbReference type="ARBA" id="ARBA00022692"/>
    </source>
</evidence>
<keyword evidence="12 13" id="KW-0407">Ion channel</keyword>
<proteinExistence type="inferred from homology"/>
<keyword evidence="6 15" id="KW-1133">Transmembrane helix</keyword>
<dbReference type="PANTHER" id="PTHR11690:SF227">
    <property type="entry name" value="AMILORIDE-SENSITIVE SODIUM CHANNEL"/>
    <property type="match status" value="1"/>
</dbReference>
<sequence>MQQEKPSSTNCRLQKYDGERPSYSADDQHHSMATFGDVLIADNEQTHHRDRMRLITEGGQRIGLEKVHFNCHNYLAGKTLPPPKNFEFDEQQRHPTQHAPTKEDDAQRSRFRFRVQFQSRSPVFHLQFCPKARGDRGQRSFAMEEYEDEQRPSCNKAFCGKGIREWAFWFIVTFLACLTVKDVINLIREYSENPKKSDMNVRFNDTMRVPNMTFCMSRAQAWSHFRVNESDTGEGWAKRVKEQLKNMTEREQFLTRPWELEMTMETYNLVSTLTSMERETTPQGTVNSIQKFHSQQRLGEIRKLAKFWMAEIEQRNVTFDNFLQKVGKETLRSSMQRFQRTTYEEEEVIRTQTLITWLSQMQLCFQPVFDLNNSKPISDQGQFFVMILSHNAEKLSGQQIDCMSVDFHGRPSSSTRFMGSKGVSKDGFTDELCMGMMHEITVEVKARYKMLPNDEEGTACRERAEDVDNEFDCHLRCRMEFIRNVCHCTGPTLSYLVKDENELNKWPLCDYSKCATEASQGQNYSDADCTKKCFRDCEQIRFNVIHEKKGKSLRSDLTTVLLNWGSFEYLTLEQDWVWSATTFISAIGGSIGMWLGLSILSLIQGSTYMYGYVTDNVIKKKRRFSIQETQHKESLSEERENKLSVNPLASPFKKPSQTHPTAE</sequence>
<dbReference type="InterPro" id="IPR001873">
    <property type="entry name" value="ENaC"/>
</dbReference>
<keyword evidence="7" id="KW-0915">Sodium</keyword>
<feature type="region of interest" description="Disordered" evidence="14">
    <location>
        <begin position="82"/>
        <end position="107"/>
    </location>
</feature>
<evidence type="ECO:0000256" key="8">
    <source>
        <dbReference type="ARBA" id="ARBA00023065"/>
    </source>
</evidence>
<evidence type="ECO:0000256" key="2">
    <source>
        <dbReference type="ARBA" id="ARBA00007193"/>
    </source>
</evidence>
<keyword evidence="3 13" id="KW-0813">Transport</keyword>
<evidence type="ECO:0000256" key="4">
    <source>
        <dbReference type="ARBA" id="ARBA00022461"/>
    </source>
</evidence>
<accession>A0A914HKK5</accession>
<evidence type="ECO:0000256" key="11">
    <source>
        <dbReference type="ARBA" id="ARBA00023201"/>
    </source>
</evidence>
<evidence type="ECO:0000313" key="16">
    <source>
        <dbReference type="Proteomes" id="UP000887572"/>
    </source>
</evidence>
<evidence type="ECO:0000256" key="6">
    <source>
        <dbReference type="ARBA" id="ARBA00022989"/>
    </source>
</evidence>